<sequence length="159" mass="17613">MSEFWWFFAGLGLGLILSFLVSSASENSVFHEKLPSHLIFLQWTLKGWMVRTGYQVYYSTSTFLISPTFLRPLPTYLEALFDPVHLAALNVLLDLPPILFPVVVVNLMLLCEVISRFLLALSSPSRHPLNNHNQPPDGQLVVTDAGGLGSSATPLPGFN</sequence>
<keyword evidence="1" id="KW-0812">Transmembrane</keyword>
<keyword evidence="1" id="KW-0472">Membrane</keyword>
<proteinExistence type="predicted"/>
<protein>
    <recommendedName>
        <fullName evidence="5">EXPERA domain-containing protein</fullName>
    </recommendedName>
</protein>
<dbReference type="AlphaFoldDB" id="A0A067PHC3"/>
<dbReference type="HOGENOM" id="CLU_1661022_0_0_1"/>
<name>A0A067PHC3_9AGAM</name>
<keyword evidence="1" id="KW-1133">Transmembrane helix</keyword>
<reference evidence="4" key="1">
    <citation type="journal article" date="2014" name="Proc. Natl. Acad. Sci. U.S.A.">
        <title>Extensive sampling of basidiomycete genomes demonstrates inadequacy of the white-rot/brown-rot paradigm for wood decay fungi.</title>
        <authorList>
            <person name="Riley R."/>
            <person name="Salamov A.A."/>
            <person name="Brown D.W."/>
            <person name="Nagy L.G."/>
            <person name="Floudas D."/>
            <person name="Held B.W."/>
            <person name="Levasseur A."/>
            <person name="Lombard V."/>
            <person name="Morin E."/>
            <person name="Otillar R."/>
            <person name="Lindquist E.A."/>
            <person name="Sun H."/>
            <person name="LaButti K.M."/>
            <person name="Schmutz J."/>
            <person name="Jabbour D."/>
            <person name="Luo H."/>
            <person name="Baker S.E."/>
            <person name="Pisabarro A.G."/>
            <person name="Walton J.D."/>
            <person name="Blanchette R.A."/>
            <person name="Henrissat B."/>
            <person name="Martin F."/>
            <person name="Cullen D."/>
            <person name="Hibbett D.S."/>
            <person name="Grigoriev I.V."/>
        </authorList>
    </citation>
    <scope>NUCLEOTIDE SEQUENCE [LARGE SCALE GENOMIC DNA]</scope>
    <source>
        <strain evidence="4">MUCL 33604</strain>
    </source>
</reference>
<feature type="transmembrane region" description="Helical" evidence="1">
    <location>
        <begin position="98"/>
        <end position="119"/>
    </location>
</feature>
<feature type="chain" id="PRO_5001646715" description="EXPERA domain-containing protein" evidence="2">
    <location>
        <begin position="25"/>
        <end position="159"/>
    </location>
</feature>
<dbReference type="Proteomes" id="UP000027265">
    <property type="component" value="Unassembled WGS sequence"/>
</dbReference>
<organism evidence="3 4">
    <name type="scientific">Jaapia argillacea MUCL 33604</name>
    <dbReference type="NCBI Taxonomy" id="933084"/>
    <lineage>
        <taxon>Eukaryota</taxon>
        <taxon>Fungi</taxon>
        <taxon>Dikarya</taxon>
        <taxon>Basidiomycota</taxon>
        <taxon>Agaricomycotina</taxon>
        <taxon>Agaricomycetes</taxon>
        <taxon>Agaricomycetidae</taxon>
        <taxon>Jaapiales</taxon>
        <taxon>Jaapiaceae</taxon>
        <taxon>Jaapia</taxon>
    </lineage>
</organism>
<evidence type="ECO:0000256" key="1">
    <source>
        <dbReference type="SAM" id="Phobius"/>
    </source>
</evidence>
<evidence type="ECO:0000313" key="4">
    <source>
        <dbReference type="Proteomes" id="UP000027265"/>
    </source>
</evidence>
<evidence type="ECO:0000256" key="2">
    <source>
        <dbReference type="SAM" id="SignalP"/>
    </source>
</evidence>
<accession>A0A067PHC3</accession>
<feature type="signal peptide" evidence="2">
    <location>
        <begin position="1"/>
        <end position="24"/>
    </location>
</feature>
<keyword evidence="2" id="KW-0732">Signal</keyword>
<dbReference type="EMBL" id="KL197729">
    <property type="protein sequence ID" value="KDQ54313.1"/>
    <property type="molecule type" value="Genomic_DNA"/>
</dbReference>
<evidence type="ECO:0000313" key="3">
    <source>
        <dbReference type="EMBL" id="KDQ54313.1"/>
    </source>
</evidence>
<dbReference type="InParanoid" id="A0A067PHC3"/>
<gene>
    <name evidence="3" type="ORF">JAAARDRAFT_404850</name>
</gene>
<evidence type="ECO:0008006" key="5">
    <source>
        <dbReference type="Google" id="ProtNLM"/>
    </source>
</evidence>
<keyword evidence="4" id="KW-1185">Reference proteome</keyword>